<dbReference type="Gene3D" id="3.40.50.10910">
    <property type="entry name" value="Amidohydrolase"/>
    <property type="match status" value="1"/>
</dbReference>
<evidence type="ECO:0000256" key="1">
    <source>
        <dbReference type="SAM" id="SignalP"/>
    </source>
</evidence>
<sequence>MRLLLPVLLLSAVAATPTIAAERDLYFGVTLVDPERETVTPKSYILVEDGRIVATGRGKPAAKGARRHDFTGLYALPGLIDTHAHVTLGPVDISVDKGVPKLRTLPSDDITAHNARMLLSFGVTTIRNPGGGTRENVAYARDVKAGRLAGPEMIYAAEIIDRGPFGFENLVTLVSPDRGPAAIVAEQAKAGASYVKLYSGLTEADIADAVKAADAHGLRTVAHLSSVSWQRAAELGVNSFVHMMPVSADLLPAATREAWRKDHRPGTYEFFEWYEAADLDGPEVRRLIATLAARKVHVDATLVAFQPAFWGDDPTLFERDIRYDHPAMVASWRRFRFDMGWKPADYARAKAVWPRVLDLTRRMYEAGVPMSIGTDQANPWIAPGLSVSREMALHQQAGIPAWAVLRMATSDAARLIGVGDRTGALRPGLEADILFIAADPRPDLDRVADVRAVVNNGTRLAPERLRAGK</sequence>
<dbReference type="Gene3D" id="1.20.58.520">
    <property type="entry name" value="Amidohydrolase"/>
    <property type="match status" value="1"/>
</dbReference>
<gene>
    <name evidence="3" type="ORF">ACFOMD_09045</name>
</gene>
<dbReference type="InterPro" id="IPR011059">
    <property type="entry name" value="Metal-dep_hydrolase_composite"/>
</dbReference>
<proteinExistence type="predicted"/>
<keyword evidence="1" id="KW-0732">Signal</keyword>
<feature type="signal peptide" evidence="1">
    <location>
        <begin position="1"/>
        <end position="20"/>
    </location>
</feature>
<dbReference type="PANTHER" id="PTHR43135:SF3">
    <property type="entry name" value="ALPHA-D-RIBOSE 1-METHYLPHOSPHONATE 5-TRIPHOSPHATE DIPHOSPHATASE"/>
    <property type="match status" value="1"/>
</dbReference>
<feature type="domain" description="Amidohydrolase-related" evidence="2">
    <location>
        <begin position="74"/>
        <end position="457"/>
    </location>
</feature>
<evidence type="ECO:0000259" key="2">
    <source>
        <dbReference type="Pfam" id="PF01979"/>
    </source>
</evidence>
<dbReference type="SUPFAM" id="SSF51338">
    <property type="entry name" value="Composite domain of metallo-dependent hydrolases"/>
    <property type="match status" value="1"/>
</dbReference>
<evidence type="ECO:0000313" key="4">
    <source>
        <dbReference type="Proteomes" id="UP001595615"/>
    </source>
</evidence>
<dbReference type="InterPro" id="IPR032466">
    <property type="entry name" value="Metal_Hydrolase"/>
</dbReference>
<dbReference type="RefSeq" id="WP_380860142.1">
    <property type="nucleotide sequence ID" value="NZ_JBHRXV010000007.1"/>
</dbReference>
<keyword evidence="4" id="KW-1185">Reference proteome</keyword>
<dbReference type="EMBL" id="JBHRXV010000007">
    <property type="protein sequence ID" value="MFC3712714.1"/>
    <property type="molecule type" value="Genomic_DNA"/>
</dbReference>
<protein>
    <submittedName>
        <fullName evidence="3">Amidohydrolase family protein</fullName>
    </submittedName>
</protein>
<reference evidence="4" key="1">
    <citation type="journal article" date="2019" name="Int. J. Syst. Evol. Microbiol.">
        <title>The Global Catalogue of Microorganisms (GCM) 10K type strain sequencing project: providing services to taxonomists for standard genome sequencing and annotation.</title>
        <authorList>
            <consortium name="The Broad Institute Genomics Platform"/>
            <consortium name="The Broad Institute Genome Sequencing Center for Infectious Disease"/>
            <person name="Wu L."/>
            <person name="Ma J."/>
        </authorList>
    </citation>
    <scope>NUCLEOTIDE SEQUENCE [LARGE SCALE GENOMIC DNA]</scope>
    <source>
        <strain evidence="4">KCTC 42644</strain>
    </source>
</reference>
<dbReference type="Proteomes" id="UP001595615">
    <property type="component" value="Unassembled WGS sequence"/>
</dbReference>
<dbReference type="Gene3D" id="3.30.110.90">
    <property type="entry name" value="Amidohydrolase"/>
    <property type="match status" value="1"/>
</dbReference>
<organism evidence="3 4">
    <name type="scientific">Sphingoaurantiacus capsulatus</name>
    <dbReference type="NCBI Taxonomy" id="1771310"/>
    <lineage>
        <taxon>Bacteria</taxon>
        <taxon>Pseudomonadati</taxon>
        <taxon>Pseudomonadota</taxon>
        <taxon>Alphaproteobacteria</taxon>
        <taxon>Sphingomonadales</taxon>
        <taxon>Sphingosinicellaceae</taxon>
        <taxon>Sphingoaurantiacus</taxon>
    </lineage>
</organism>
<dbReference type="InterPro" id="IPR006680">
    <property type="entry name" value="Amidohydro-rel"/>
</dbReference>
<dbReference type="Gene3D" id="2.30.40.10">
    <property type="entry name" value="Urease, subunit C, domain 1"/>
    <property type="match status" value="1"/>
</dbReference>
<dbReference type="Pfam" id="PF01979">
    <property type="entry name" value="Amidohydro_1"/>
    <property type="match status" value="1"/>
</dbReference>
<comment type="caution">
    <text evidence="3">The sequence shown here is derived from an EMBL/GenBank/DDBJ whole genome shotgun (WGS) entry which is preliminary data.</text>
</comment>
<accession>A0ABV7X9C9</accession>
<feature type="chain" id="PRO_5045141112" evidence="1">
    <location>
        <begin position="21"/>
        <end position="469"/>
    </location>
</feature>
<name>A0ABV7X9C9_9SPHN</name>
<dbReference type="InterPro" id="IPR051781">
    <property type="entry name" value="Metallo-dep_Hydrolase"/>
</dbReference>
<dbReference type="SUPFAM" id="SSF51556">
    <property type="entry name" value="Metallo-dependent hydrolases"/>
    <property type="match status" value="1"/>
</dbReference>
<evidence type="ECO:0000313" key="3">
    <source>
        <dbReference type="EMBL" id="MFC3712714.1"/>
    </source>
</evidence>
<dbReference type="PANTHER" id="PTHR43135">
    <property type="entry name" value="ALPHA-D-RIBOSE 1-METHYLPHOSPHONATE 5-TRIPHOSPHATE DIPHOSPHATASE"/>
    <property type="match status" value="1"/>
</dbReference>